<sequence>MSASYLEASPSTCNQQMSPGISLLKKPTGLFMMSGWLLERSHTQLLVMYVLHQSFKLYSGSKRHGVLYMKICCIEEGEIARDAKTLIEEENLNSYSRR</sequence>
<evidence type="ECO:0000313" key="1">
    <source>
        <dbReference type="EnsemblMetazoa" id="Aqu2.1.40119_001"/>
    </source>
</evidence>
<name>A0A1X7VJM3_AMPQE</name>
<dbReference type="InParanoid" id="A0A1X7VJM3"/>
<accession>A0A1X7VJM3</accession>
<proteinExistence type="predicted"/>
<reference evidence="1" key="1">
    <citation type="submission" date="2017-05" db="UniProtKB">
        <authorList>
            <consortium name="EnsemblMetazoa"/>
        </authorList>
    </citation>
    <scope>IDENTIFICATION</scope>
</reference>
<dbReference type="AlphaFoldDB" id="A0A1X7VJM3"/>
<organism evidence="1">
    <name type="scientific">Amphimedon queenslandica</name>
    <name type="common">Sponge</name>
    <dbReference type="NCBI Taxonomy" id="400682"/>
    <lineage>
        <taxon>Eukaryota</taxon>
        <taxon>Metazoa</taxon>
        <taxon>Porifera</taxon>
        <taxon>Demospongiae</taxon>
        <taxon>Heteroscleromorpha</taxon>
        <taxon>Haplosclerida</taxon>
        <taxon>Niphatidae</taxon>
        <taxon>Amphimedon</taxon>
    </lineage>
</organism>
<dbReference type="EnsemblMetazoa" id="Aqu2.1.40119_001">
    <property type="protein sequence ID" value="Aqu2.1.40119_001"/>
    <property type="gene ID" value="Aqu2.1.40119"/>
</dbReference>
<protein>
    <submittedName>
        <fullName evidence="1">Uncharacterized protein</fullName>
    </submittedName>
</protein>